<accession>A0ABX7IQ02</accession>
<sequence length="181" mass="20319">MEHFVEIIKALAWPVSVIWLGYIFRSEVRQLLNRMSSFKYKDVEANFERELAEAENNAKQITTSSAPSSGQDLSQKEQLFRISQVSPRAAVVEAWTLIETAAIKNGLISGTTIQRTNPKMIVEYLSNSGKFSAESINLIEQLRRIRNQASHMPDFAISQNEAERYLDLAIQSAGVINAAKS</sequence>
<evidence type="ECO:0000313" key="2">
    <source>
        <dbReference type="Proteomes" id="UP000644167"/>
    </source>
</evidence>
<proteinExistence type="predicted"/>
<gene>
    <name evidence="1" type="ORF">JSY38_02370</name>
</gene>
<dbReference type="RefSeq" id="WP_205115075.1">
    <property type="nucleotide sequence ID" value="NZ_CP070273.1"/>
</dbReference>
<keyword evidence="2" id="KW-1185">Reference proteome</keyword>
<evidence type="ECO:0008006" key="3">
    <source>
        <dbReference type="Google" id="ProtNLM"/>
    </source>
</evidence>
<evidence type="ECO:0000313" key="1">
    <source>
        <dbReference type="EMBL" id="QRV24402.1"/>
    </source>
</evidence>
<dbReference type="Proteomes" id="UP000644167">
    <property type="component" value="Chromosome"/>
</dbReference>
<name>A0ABX7IQ02_9GAMM</name>
<protein>
    <recommendedName>
        <fullName evidence="3">DUF4145 domain-containing protein</fullName>
    </recommendedName>
</protein>
<reference evidence="1 2" key="1">
    <citation type="submission" date="2021-02" db="EMBL/GenBank/DDBJ databases">
        <title>The genome of Marinomonas foliarum JZW.</title>
        <authorList>
            <person name="Sun M."/>
        </authorList>
    </citation>
    <scope>NUCLEOTIDE SEQUENCE [LARGE SCALE GENOMIC DNA]</scope>
    <source>
        <strain evidence="1 2">JZW</strain>
    </source>
</reference>
<organism evidence="1 2">
    <name type="scientific">Marinomonas foliarum</name>
    <dbReference type="NCBI Taxonomy" id="491950"/>
    <lineage>
        <taxon>Bacteria</taxon>
        <taxon>Pseudomonadati</taxon>
        <taxon>Pseudomonadota</taxon>
        <taxon>Gammaproteobacteria</taxon>
        <taxon>Oceanospirillales</taxon>
        <taxon>Oceanospirillaceae</taxon>
        <taxon>Marinomonas</taxon>
    </lineage>
</organism>
<dbReference type="EMBL" id="CP070273">
    <property type="protein sequence ID" value="QRV24402.1"/>
    <property type="molecule type" value="Genomic_DNA"/>
</dbReference>